<dbReference type="PANTHER" id="PTHR19446">
    <property type="entry name" value="REVERSE TRANSCRIPTASES"/>
    <property type="match status" value="1"/>
</dbReference>
<dbReference type="AlphaFoldDB" id="A0A8T1DSH1"/>
<comment type="caution">
    <text evidence="1">The sequence shown here is derived from an EMBL/GenBank/DDBJ whole genome shotgun (WGS) entry which is preliminary data.</text>
</comment>
<organism evidence="1 2">
    <name type="scientific">Phytophthora cactorum</name>
    <dbReference type="NCBI Taxonomy" id="29920"/>
    <lineage>
        <taxon>Eukaryota</taxon>
        <taxon>Sar</taxon>
        <taxon>Stramenopiles</taxon>
        <taxon>Oomycota</taxon>
        <taxon>Peronosporomycetes</taxon>
        <taxon>Peronosporales</taxon>
        <taxon>Peronosporaceae</taxon>
        <taxon>Phytophthora</taxon>
    </lineage>
</organism>
<accession>A0A8T1DSH1</accession>
<reference evidence="1" key="1">
    <citation type="submission" date="2018-10" db="EMBL/GenBank/DDBJ databases">
        <title>Effector identification in a new, highly contiguous assembly of the strawberry crown rot pathogen Phytophthora cactorum.</title>
        <authorList>
            <person name="Armitage A.D."/>
            <person name="Nellist C.F."/>
            <person name="Bates H."/>
            <person name="Vickerstaff R.J."/>
            <person name="Harrison R.J."/>
        </authorList>
    </citation>
    <scope>NUCLEOTIDE SEQUENCE</scope>
    <source>
        <strain evidence="1">P415</strain>
    </source>
</reference>
<evidence type="ECO:0008006" key="3">
    <source>
        <dbReference type="Google" id="ProtNLM"/>
    </source>
</evidence>
<name>A0A8T1DSH1_9STRA</name>
<sequence length="154" mass="17159">MAPVGAKFRAALARLPAATEATELLTDAPTPDEIEDQLQRANGASSPGLDGVGYDTYKLFNTQLLPVLHAAFQCCWRHQRVPQSWKQGTVRLIYKKGSREDPANWRPICLQQVIYKTGPKGVQGCQWLRRAQFSRVDADRPCPPKPQRAPHGLV</sequence>
<evidence type="ECO:0000313" key="1">
    <source>
        <dbReference type="EMBL" id="KAG2944425.1"/>
    </source>
</evidence>
<gene>
    <name evidence="1" type="ORF">PC118_g25826</name>
</gene>
<proteinExistence type="predicted"/>
<dbReference type="EMBL" id="RCML01005107">
    <property type="protein sequence ID" value="KAG2944425.1"/>
    <property type="molecule type" value="Genomic_DNA"/>
</dbReference>
<protein>
    <recommendedName>
        <fullName evidence="3">Reverse transcriptase domain-containing protein</fullName>
    </recommendedName>
</protein>
<dbReference type="Proteomes" id="UP000697107">
    <property type="component" value="Unassembled WGS sequence"/>
</dbReference>
<evidence type="ECO:0000313" key="2">
    <source>
        <dbReference type="Proteomes" id="UP000697107"/>
    </source>
</evidence>
<dbReference type="VEuPathDB" id="FungiDB:PC110_g23673"/>